<feature type="transmembrane region" description="Helical" evidence="1">
    <location>
        <begin position="115"/>
        <end position="137"/>
    </location>
</feature>
<protein>
    <submittedName>
        <fullName evidence="2">Uncharacterized protein</fullName>
    </submittedName>
</protein>
<dbReference type="Proteomes" id="UP000256519">
    <property type="component" value="Unassembled WGS sequence"/>
</dbReference>
<gene>
    <name evidence="2" type="ORF">C3744_17885</name>
</gene>
<keyword evidence="1" id="KW-0472">Membrane</keyword>
<keyword evidence="1" id="KW-0812">Transmembrane</keyword>
<proteinExistence type="predicted"/>
<accession>A0A3D8WZS9</accession>
<dbReference type="AlphaFoldDB" id="A0A3D8WZS9"/>
<name>A0A3D8WZS9_PRIMG</name>
<dbReference type="RefSeq" id="WP_116075820.1">
    <property type="nucleotide sequence ID" value="NZ_CP187633.1"/>
</dbReference>
<sequence length="203" mass="22570">MSDKDKQKVWVKFIIFMVVVGGIVAAFSVMSDHLPPVTSMTTPELMVSYVAIMLNSLPGWFIMAMVVGYVFGTSTRQAACFGSLYIVSSITMYFVIGHFYSDQPDSVVWGLKDMIYIFITWYGASVIGGMVGGMVGFLFTKKPVVLVTLPAGLLLQLFLNGTRGWSDIVGMAQSITYCLIIISVFIYFFRLKTTKNKKVKHFA</sequence>
<organism evidence="2 3">
    <name type="scientific">Priestia megaterium</name>
    <name type="common">Bacillus megaterium</name>
    <dbReference type="NCBI Taxonomy" id="1404"/>
    <lineage>
        <taxon>Bacteria</taxon>
        <taxon>Bacillati</taxon>
        <taxon>Bacillota</taxon>
        <taxon>Bacilli</taxon>
        <taxon>Bacillales</taxon>
        <taxon>Bacillaceae</taxon>
        <taxon>Priestia</taxon>
    </lineage>
</organism>
<evidence type="ECO:0000313" key="2">
    <source>
        <dbReference type="EMBL" id="RDZ12470.1"/>
    </source>
</evidence>
<evidence type="ECO:0000313" key="3">
    <source>
        <dbReference type="Proteomes" id="UP000256519"/>
    </source>
</evidence>
<comment type="caution">
    <text evidence="2">The sequence shown here is derived from an EMBL/GenBank/DDBJ whole genome shotgun (WGS) entry which is preliminary data.</text>
</comment>
<feature type="transmembrane region" description="Helical" evidence="1">
    <location>
        <begin position="144"/>
        <end position="162"/>
    </location>
</feature>
<reference evidence="2 3" key="1">
    <citation type="journal article" date="2018" name="Appl. Environ. Microbiol.">
        <title>Antimicrobial susceptibility testing and tentative epidemiological cut-off values of five Bacillus species relevant for use as animal feed additives or for plant protection.</title>
        <authorList>
            <person name="Agerso Y."/>
            <person name="Stuer-Lauridsen B."/>
            <person name="Bjerre K."/>
            <person name="Jensen M.G."/>
            <person name="Johansen E."/>
            <person name="Bennedsen M."/>
            <person name="Brockmann E."/>
            <person name="Nielsen B."/>
        </authorList>
    </citation>
    <scope>NUCLEOTIDE SEQUENCE [LARGE SCALE GENOMIC DNA]</scope>
    <source>
        <strain evidence="2 3">CHCC20162</strain>
    </source>
</reference>
<keyword evidence="1" id="KW-1133">Transmembrane helix</keyword>
<feature type="transmembrane region" description="Helical" evidence="1">
    <location>
        <begin position="168"/>
        <end position="189"/>
    </location>
</feature>
<feature type="transmembrane region" description="Helical" evidence="1">
    <location>
        <begin position="49"/>
        <end position="71"/>
    </location>
</feature>
<feature type="transmembrane region" description="Helical" evidence="1">
    <location>
        <begin position="78"/>
        <end position="100"/>
    </location>
</feature>
<dbReference type="EMBL" id="PQWM01000021">
    <property type="protein sequence ID" value="RDZ12470.1"/>
    <property type="molecule type" value="Genomic_DNA"/>
</dbReference>
<evidence type="ECO:0000256" key="1">
    <source>
        <dbReference type="SAM" id="Phobius"/>
    </source>
</evidence>
<feature type="transmembrane region" description="Helical" evidence="1">
    <location>
        <begin position="9"/>
        <end position="29"/>
    </location>
</feature>